<organism evidence="1 2">
    <name type="scientific">Botryobasidium botryosum (strain FD-172 SS1)</name>
    <dbReference type="NCBI Taxonomy" id="930990"/>
    <lineage>
        <taxon>Eukaryota</taxon>
        <taxon>Fungi</taxon>
        <taxon>Dikarya</taxon>
        <taxon>Basidiomycota</taxon>
        <taxon>Agaricomycotina</taxon>
        <taxon>Agaricomycetes</taxon>
        <taxon>Cantharellales</taxon>
        <taxon>Botryobasidiaceae</taxon>
        <taxon>Botryobasidium</taxon>
    </lineage>
</organism>
<dbReference type="InParanoid" id="A0A067MG80"/>
<protein>
    <submittedName>
        <fullName evidence="1">Uncharacterized protein</fullName>
    </submittedName>
</protein>
<dbReference type="AlphaFoldDB" id="A0A067MG80"/>
<reference evidence="2" key="1">
    <citation type="journal article" date="2014" name="Proc. Natl. Acad. Sci. U.S.A.">
        <title>Extensive sampling of basidiomycete genomes demonstrates inadequacy of the white-rot/brown-rot paradigm for wood decay fungi.</title>
        <authorList>
            <person name="Riley R."/>
            <person name="Salamov A.A."/>
            <person name="Brown D.W."/>
            <person name="Nagy L.G."/>
            <person name="Floudas D."/>
            <person name="Held B.W."/>
            <person name="Levasseur A."/>
            <person name="Lombard V."/>
            <person name="Morin E."/>
            <person name="Otillar R."/>
            <person name="Lindquist E.A."/>
            <person name="Sun H."/>
            <person name="LaButti K.M."/>
            <person name="Schmutz J."/>
            <person name="Jabbour D."/>
            <person name="Luo H."/>
            <person name="Baker S.E."/>
            <person name="Pisabarro A.G."/>
            <person name="Walton J.D."/>
            <person name="Blanchette R.A."/>
            <person name="Henrissat B."/>
            <person name="Martin F."/>
            <person name="Cullen D."/>
            <person name="Hibbett D.S."/>
            <person name="Grigoriev I.V."/>
        </authorList>
    </citation>
    <scope>NUCLEOTIDE SEQUENCE [LARGE SCALE GENOMIC DNA]</scope>
    <source>
        <strain evidence="2">FD-172 SS1</strain>
    </source>
</reference>
<sequence>MRHINGDFPPLPAAFTFPLSKSPTMISPFRHTRLLRRAIANPPTPNLCTWTIVCCTGRSERRVIMRLRSLSSANGCSSHIHSGTVVIKLKAGDRGKYAIPSPECWPLATLLLHTFACTLSFVIPPGVGLPLRAVTLGLFAFLPLTPSMAMAAIEACVCNEWERL</sequence>
<accession>A0A067MG80</accession>
<dbReference type="EMBL" id="KL198037">
    <property type="protein sequence ID" value="KDQ14524.1"/>
    <property type="molecule type" value="Genomic_DNA"/>
</dbReference>
<proteinExistence type="predicted"/>
<gene>
    <name evidence="1" type="ORF">BOTBODRAFT_344914</name>
</gene>
<evidence type="ECO:0000313" key="2">
    <source>
        <dbReference type="Proteomes" id="UP000027195"/>
    </source>
</evidence>
<dbReference type="HOGENOM" id="CLU_1618745_0_0_1"/>
<name>A0A067MG80_BOTB1</name>
<dbReference type="Proteomes" id="UP000027195">
    <property type="component" value="Unassembled WGS sequence"/>
</dbReference>
<evidence type="ECO:0000313" key="1">
    <source>
        <dbReference type="EMBL" id="KDQ14524.1"/>
    </source>
</evidence>
<keyword evidence="2" id="KW-1185">Reference proteome</keyword>